<dbReference type="GO" id="GO:0022857">
    <property type="term" value="F:transmembrane transporter activity"/>
    <property type="evidence" value="ECO:0007669"/>
    <property type="project" value="TreeGrafter"/>
</dbReference>
<dbReference type="EMBL" id="WMEY01000001">
    <property type="protein sequence ID" value="MYL62321.1"/>
    <property type="molecule type" value="Genomic_DNA"/>
</dbReference>
<keyword evidence="4" id="KW-0997">Cell inner membrane</keyword>
<reference evidence="11 12" key="1">
    <citation type="submission" date="2019-11" db="EMBL/GenBank/DDBJ databases">
        <title>Genome sequences of 17 halophilic strains isolated from different environments.</title>
        <authorList>
            <person name="Furrow R.E."/>
        </authorList>
    </citation>
    <scope>NUCLEOTIDE SEQUENCE [LARGE SCALE GENOMIC DNA]</scope>
    <source>
        <strain evidence="11 12">22506_14_FS</strain>
    </source>
</reference>
<dbReference type="InterPro" id="IPR055348">
    <property type="entry name" value="DctQ"/>
</dbReference>
<comment type="caution">
    <text evidence="11">The sequence shown here is derived from an EMBL/GenBank/DDBJ whole genome shotgun (WGS) entry which is preliminary data.</text>
</comment>
<evidence type="ECO:0000256" key="6">
    <source>
        <dbReference type="ARBA" id="ARBA00022989"/>
    </source>
</evidence>
<keyword evidence="5 9" id="KW-0812">Transmembrane</keyword>
<evidence type="ECO:0000256" key="7">
    <source>
        <dbReference type="ARBA" id="ARBA00023136"/>
    </source>
</evidence>
<keyword evidence="3" id="KW-1003">Cell membrane</keyword>
<evidence type="ECO:0000256" key="8">
    <source>
        <dbReference type="ARBA" id="ARBA00038436"/>
    </source>
</evidence>
<feature type="transmembrane region" description="Helical" evidence="9">
    <location>
        <begin position="89"/>
        <end position="109"/>
    </location>
</feature>
<evidence type="ECO:0000256" key="5">
    <source>
        <dbReference type="ARBA" id="ARBA00022692"/>
    </source>
</evidence>
<keyword evidence="6 9" id="KW-1133">Transmembrane helix</keyword>
<sequence length="156" mass="17654">MNKSAAVGDRIESILGKVILILMLVLVTLVFMQVVLRYVFSSGMVWVEELERFIFVWLMFLGITMGIYKQRHIAITFVVEKIEKYFKGVNLVIHIITGAFFCVLTWQGTLFVIENFSGTASVLPIGIGYIYSIIPLSGIFAIIFIILINVRGKENL</sequence>
<evidence type="ECO:0000256" key="3">
    <source>
        <dbReference type="ARBA" id="ARBA00022475"/>
    </source>
</evidence>
<dbReference type="GO" id="GO:0005886">
    <property type="term" value="C:plasma membrane"/>
    <property type="evidence" value="ECO:0007669"/>
    <property type="project" value="UniProtKB-SubCell"/>
</dbReference>
<dbReference type="PANTHER" id="PTHR35011">
    <property type="entry name" value="2,3-DIKETO-L-GULONATE TRAP TRANSPORTER SMALL PERMEASE PROTEIN YIAM"/>
    <property type="match status" value="1"/>
</dbReference>
<evidence type="ECO:0000256" key="1">
    <source>
        <dbReference type="ARBA" id="ARBA00004429"/>
    </source>
</evidence>
<feature type="transmembrane region" description="Helical" evidence="9">
    <location>
        <begin position="129"/>
        <end position="150"/>
    </location>
</feature>
<evidence type="ECO:0000256" key="2">
    <source>
        <dbReference type="ARBA" id="ARBA00022448"/>
    </source>
</evidence>
<keyword evidence="2" id="KW-0813">Transport</keyword>
<comment type="subcellular location">
    <subcellularLocation>
        <location evidence="1">Cell inner membrane</location>
        <topology evidence="1">Multi-pass membrane protein</topology>
    </subcellularLocation>
</comment>
<dbReference type="Proteomes" id="UP000447833">
    <property type="component" value="Unassembled WGS sequence"/>
</dbReference>
<evidence type="ECO:0000256" key="4">
    <source>
        <dbReference type="ARBA" id="ARBA00022519"/>
    </source>
</evidence>
<dbReference type="GO" id="GO:0015740">
    <property type="term" value="P:C4-dicarboxylate transport"/>
    <property type="evidence" value="ECO:0007669"/>
    <property type="project" value="TreeGrafter"/>
</dbReference>
<accession>A0A845EPG9</accession>
<evidence type="ECO:0000256" key="9">
    <source>
        <dbReference type="SAM" id="Phobius"/>
    </source>
</evidence>
<dbReference type="RefSeq" id="WP_160918181.1">
    <property type="nucleotide sequence ID" value="NZ_WMEY01000001.1"/>
</dbReference>
<dbReference type="Pfam" id="PF04290">
    <property type="entry name" value="DctQ"/>
    <property type="match status" value="1"/>
</dbReference>
<dbReference type="PANTHER" id="PTHR35011:SF2">
    <property type="entry name" value="2,3-DIKETO-L-GULONATE TRAP TRANSPORTER SMALL PERMEASE PROTEIN YIAM"/>
    <property type="match status" value="1"/>
</dbReference>
<gene>
    <name evidence="11" type="ORF">GLW07_03015</name>
</gene>
<feature type="transmembrane region" description="Helical" evidence="9">
    <location>
        <begin position="52"/>
        <end position="68"/>
    </location>
</feature>
<organism evidence="11 12">
    <name type="scientific">Guptibacillus hwajinpoensis</name>
    <dbReference type="NCBI Taxonomy" id="208199"/>
    <lineage>
        <taxon>Bacteria</taxon>
        <taxon>Bacillati</taxon>
        <taxon>Bacillota</taxon>
        <taxon>Bacilli</taxon>
        <taxon>Bacillales</taxon>
        <taxon>Guptibacillaceae</taxon>
        <taxon>Guptibacillus</taxon>
    </lineage>
</organism>
<dbReference type="InterPro" id="IPR007387">
    <property type="entry name" value="TRAP_DctQ"/>
</dbReference>
<evidence type="ECO:0000313" key="11">
    <source>
        <dbReference type="EMBL" id="MYL62321.1"/>
    </source>
</evidence>
<evidence type="ECO:0000313" key="12">
    <source>
        <dbReference type="Proteomes" id="UP000447833"/>
    </source>
</evidence>
<comment type="similarity">
    <text evidence="8">Belongs to the TRAP transporter small permease family.</text>
</comment>
<protein>
    <submittedName>
        <fullName evidence="11">TRAP transporter small permease subunit</fullName>
    </submittedName>
</protein>
<evidence type="ECO:0000259" key="10">
    <source>
        <dbReference type="Pfam" id="PF04290"/>
    </source>
</evidence>
<name>A0A845EPG9_9BACL</name>
<feature type="transmembrane region" description="Helical" evidence="9">
    <location>
        <begin position="20"/>
        <end position="40"/>
    </location>
</feature>
<proteinExistence type="inferred from homology"/>
<dbReference type="AlphaFoldDB" id="A0A845EPG9"/>
<keyword evidence="7 9" id="KW-0472">Membrane</keyword>
<feature type="domain" description="Tripartite ATP-independent periplasmic transporters DctQ component" evidence="10">
    <location>
        <begin position="26"/>
        <end position="147"/>
    </location>
</feature>